<name>A0A8E2FBD1_9PEZI</name>
<dbReference type="OrthoDB" id="3797824at2759"/>
<accession>A0A8E2FBD1</accession>
<sequence length="393" mass="42542">MYQRHTHPSMGFIGRPLTQDITNIANASRRTFCFSSPQSQEPSSGNSPGPAPRTTRAARASDAFKKITSISSRPPTRQPSSYGLPTTRAGLRAGIFKSGQHITAKPVKSPMGESGAPSSRLVASRGPPEGAKFVRAPSNLRIRRVSPGESAPGVSPGPSGGARFPARGPRAGSRTGPRAGPRGDPKRRDPKDRKDRGGRREVESFDPAEELPDGMVLQLMRLQSDEWAQKAYEPVYSSGDVITELLDAGRRIVAGQPAKEKTIATRILEEKKQAGELVKPPQWRQWQEKGAVVFIPSEAGGNQALVPSQLQTAPENLMGMMASRGSTFELVEKQANELVGRGPYEVSELGLKEGGKREDKLVGTVTRGLQTNPTYLSTSQEKFLEKVSQVMRI</sequence>
<feature type="compositionally biased region" description="Low complexity" evidence="1">
    <location>
        <begin position="145"/>
        <end position="157"/>
    </location>
</feature>
<keyword evidence="3" id="KW-1185">Reference proteome</keyword>
<evidence type="ECO:0000313" key="3">
    <source>
        <dbReference type="Proteomes" id="UP000250140"/>
    </source>
</evidence>
<evidence type="ECO:0000313" key="2">
    <source>
        <dbReference type="EMBL" id="OCL13823.1"/>
    </source>
</evidence>
<dbReference type="AlphaFoldDB" id="A0A8E2FBD1"/>
<reference evidence="2 3" key="1">
    <citation type="journal article" date="2016" name="Nat. Commun.">
        <title>Ectomycorrhizal ecology is imprinted in the genome of the dominant symbiotic fungus Cenococcum geophilum.</title>
        <authorList>
            <consortium name="DOE Joint Genome Institute"/>
            <person name="Peter M."/>
            <person name="Kohler A."/>
            <person name="Ohm R.A."/>
            <person name="Kuo A."/>
            <person name="Krutzmann J."/>
            <person name="Morin E."/>
            <person name="Arend M."/>
            <person name="Barry K.W."/>
            <person name="Binder M."/>
            <person name="Choi C."/>
            <person name="Clum A."/>
            <person name="Copeland A."/>
            <person name="Grisel N."/>
            <person name="Haridas S."/>
            <person name="Kipfer T."/>
            <person name="LaButti K."/>
            <person name="Lindquist E."/>
            <person name="Lipzen A."/>
            <person name="Maire R."/>
            <person name="Meier B."/>
            <person name="Mihaltcheva S."/>
            <person name="Molinier V."/>
            <person name="Murat C."/>
            <person name="Poggeler S."/>
            <person name="Quandt C.A."/>
            <person name="Sperisen C."/>
            <person name="Tritt A."/>
            <person name="Tisserant E."/>
            <person name="Crous P.W."/>
            <person name="Henrissat B."/>
            <person name="Nehls U."/>
            <person name="Egli S."/>
            <person name="Spatafora J.W."/>
            <person name="Grigoriev I.V."/>
            <person name="Martin F.M."/>
        </authorList>
    </citation>
    <scope>NUCLEOTIDE SEQUENCE [LARGE SCALE GENOMIC DNA]</scope>
    <source>
        <strain evidence="2 3">CBS 207.34</strain>
    </source>
</reference>
<dbReference type="Proteomes" id="UP000250140">
    <property type="component" value="Unassembled WGS sequence"/>
</dbReference>
<evidence type="ECO:0000256" key="1">
    <source>
        <dbReference type="SAM" id="MobiDB-lite"/>
    </source>
</evidence>
<feature type="compositionally biased region" description="Basic and acidic residues" evidence="1">
    <location>
        <begin position="181"/>
        <end position="203"/>
    </location>
</feature>
<protein>
    <submittedName>
        <fullName evidence="2">Uncharacterized protein</fullName>
    </submittedName>
</protein>
<dbReference type="EMBL" id="KV748666">
    <property type="protein sequence ID" value="OCL13823.1"/>
    <property type="molecule type" value="Genomic_DNA"/>
</dbReference>
<proteinExistence type="predicted"/>
<organism evidence="2 3">
    <name type="scientific">Glonium stellatum</name>
    <dbReference type="NCBI Taxonomy" id="574774"/>
    <lineage>
        <taxon>Eukaryota</taxon>
        <taxon>Fungi</taxon>
        <taxon>Dikarya</taxon>
        <taxon>Ascomycota</taxon>
        <taxon>Pezizomycotina</taxon>
        <taxon>Dothideomycetes</taxon>
        <taxon>Pleosporomycetidae</taxon>
        <taxon>Gloniales</taxon>
        <taxon>Gloniaceae</taxon>
        <taxon>Glonium</taxon>
    </lineage>
</organism>
<feature type="compositionally biased region" description="Polar residues" evidence="1">
    <location>
        <begin position="34"/>
        <end position="47"/>
    </location>
</feature>
<feature type="region of interest" description="Disordered" evidence="1">
    <location>
        <begin position="34"/>
        <end position="210"/>
    </location>
</feature>
<feature type="compositionally biased region" description="Polar residues" evidence="1">
    <location>
        <begin position="68"/>
        <end position="84"/>
    </location>
</feature>
<gene>
    <name evidence="2" type="ORF">AOQ84DRAFT_436079</name>
</gene>